<name>A0A6A7C384_9PEZI</name>
<feature type="compositionally biased region" description="Acidic residues" evidence="1">
    <location>
        <begin position="305"/>
        <end position="318"/>
    </location>
</feature>
<dbReference type="EMBL" id="MU005972">
    <property type="protein sequence ID" value="KAF2861489.1"/>
    <property type="molecule type" value="Genomic_DNA"/>
</dbReference>
<dbReference type="Proteomes" id="UP000799421">
    <property type="component" value="Unassembled WGS sequence"/>
</dbReference>
<accession>A0A6A7C384</accession>
<feature type="compositionally biased region" description="Acidic residues" evidence="1">
    <location>
        <begin position="328"/>
        <end position="337"/>
    </location>
</feature>
<evidence type="ECO:0000313" key="2">
    <source>
        <dbReference type="EMBL" id="KAF2861489.1"/>
    </source>
</evidence>
<evidence type="ECO:0000256" key="1">
    <source>
        <dbReference type="SAM" id="MobiDB-lite"/>
    </source>
</evidence>
<dbReference type="AlphaFoldDB" id="A0A6A7C384"/>
<feature type="region of interest" description="Disordered" evidence="1">
    <location>
        <begin position="248"/>
        <end position="345"/>
    </location>
</feature>
<reference evidence="2" key="1">
    <citation type="journal article" date="2020" name="Stud. Mycol.">
        <title>101 Dothideomycetes genomes: a test case for predicting lifestyles and emergence of pathogens.</title>
        <authorList>
            <person name="Haridas S."/>
            <person name="Albert R."/>
            <person name="Binder M."/>
            <person name="Bloem J."/>
            <person name="Labutti K."/>
            <person name="Salamov A."/>
            <person name="Andreopoulos B."/>
            <person name="Baker S."/>
            <person name="Barry K."/>
            <person name="Bills G."/>
            <person name="Bluhm B."/>
            <person name="Cannon C."/>
            <person name="Castanera R."/>
            <person name="Culley D."/>
            <person name="Daum C."/>
            <person name="Ezra D."/>
            <person name="Gonzalez J."/>
            <person name="Henrissat B."/>
            <person name="Kuo A."/>
            <person name="Liang C."/>
            <person name="Lipzen A."/>
            <person name="Lutzoni F."/>
            <person name="Magnuson J."/>
            <person name="Mondo S."/>
            <person name="Nolan M."/>
            <person name="Ohm R."/>
            <person name="Pangilinan J."/>
            <person name="Park H.-J."/>
            <person name="Ramirez L."/>
            <person name="Alfaro M."/>
            <person name="Sun H."/>
            <person name="Tritt A."/>
            <person name="Yoshinaga Y."/>
            <person name="Zwiers L.-H."/>
            <person name="Turgeon B."/>
            <person name="Goodwin S."/>
            <person name="Spatafora J."/>
            <person name="Crous P."/>
            <person name="Grigoriev I."/>
        </authorList>
    </citation>
    <scope>NUCLEOTIDE SEQUENCE</scope>
    <source>
        <strain evidence="2">CBS 480.64</strain>
    </source>
</reference>
<evidence type="ECO:0000313" key="3">
    <source>
        <dbReference type="Proteomes" id="UP000799421"/>
    </source>
</evidence>
<proteinExistence type="predicted"/>
<sequence length="345" mass="38465">MPPISAFAVDAAKRAAMREQLLEGKKLKRTKRFPRRVAGENDLTTAEFRFESKKLERAVRWNTLLTHSNLNGDDVIAASTGGRVPKGTGDYARLRGKLQQNVRSYKSKTTANMQSLLTRYMKISDWRDRDDEDFVSWFSGTFTKQRYFYVFYFLKRQIDYDASTEMGRWYMKSVYTNLGIAVRAYIKNERSKDSHSVLMNEWDSMALHPQHDQVEISDFAEWHPAPPPVVEEEKKVCPAMEAAFGRFVSIGPPPPKRARLDTTEGAADSVPAFAPMPDSAAPSTSASAPAPAPVRAVESDAGIGDGDDLSSQGDDEGNDSTIFGYDCLNDDEVEDSVSESSVDTS</sequence>
<feature type="compositionally biased region" description="Low complexity" evidence="1">
    <location>
        <begin position="275"/>
        <end position="289"/>
    </location>
</feature>
<dbReference type="OrthoDB" id="5425043at2759"/>
<organism evidence="2 3">
    <name type="scientific">Piedraia hortae CBS 480.64</name>
    <dbReference type="NCBI Taxonomy" id="1314780"/>
    <lineage>
        <taxon>Eukaryota</taxon>
        <taxon>Fungi</taxon>
        <taxon>Dikarya</taxon>
        <taxon>Ascomycota</taxon>
        <taxon>Pezizomycotina</taxon>
        <taxon>Dothideomycetes</taxon>
        <taxon>Dothideomycetidae</taxon>
        <taxon>Capnodiales</taxon>
        <taxon>Piedraiaceae</taxon>
        <taxon>Piedraia</taxon>
    </lineage>
</organism>
<protein>
    <submittedName>
        <fullName evidence="2">Uncharacterized protein</fullName>
    </submittedName>
</protein>
<gene>
    <name evidence="2" type="ORF">K470DRAFT_269826</name>
</gene>
<keyword evidence="3" id="KW-1185">Reference proteome</keyword>